<keyword evidence="2" id="KW-1185">Reference proteome</keyword>
<dbReference type="EMBL" id="JABSTQ010002947">
    <property type="protein sequence ID" value="KAG0443747.1"/>
    <property type="molecule type" value="Genomic_DNA"/>
</dbReference>
<proteinExistence type="predicted"/>
<name>A0AC60QVS8_IXOPE</name>
<organism evidence="1 2">
    <name type="scientific">Ixodes persulcatus</name>
    <name type="common">Taiga tick</name>
    <dbReference type="NCBI Taxonomy" id="34615"/>
    <lineage>
        <taxon>Eukaryota</taxon>
        <taxon>Metazoa</taxon>
        <taxon>Ecdysozoa</taxon>
        <taxon>Arthropoda</taxon>
        <taxon>Chelicerata</taxon>
        <taxon>Arachnida</taxon>
        <taxon>Acari</taxon>
        <taxon>Parasitiformes</taxon>
        <taxon>Ixodida</taxon>
        <taxon>Ixodoidea</taxon>
        <taxon>Ixodidae</taxon>
        <taxon>Ixodinae</taxon>
        <taxon>Ixodes</taxon>
    </lineage>
</organism>
<comment type="caution">
    <text evidence="1">The sequence shown here is derived from an EMBL/GenBank/DDBJ whole genome shotgun (WGS) entry which is preliminary data.</text>
</comment>
<reference evidence="1 2" key="1">
    <citation type="journal article" date="2020" name="Cell">
        <title>Large-Scale Comparative Analyses of Tick Genomes Elucidate Their Genetic Diversity and Vector Capacities.</title>
        <authorList>
            <consortium name="Tick Genome and Microbiome Consortium (TIGMIC)"/>
            <person name="Jia N."/>
            <person name="Wang J."/>
            <person name="Shi W."/>
            <person name="Du L."/>
            <person name="Sun Y."/>
            <person name="Zhan W."/>
            <person name="Jiang J.F."/>
            <person name="Wang Q."/>
            <person name="Zhang B."/>
            <person name="Ji P."/>
            <person name="Bell-Sakyi L."/>
            <person name="Cui X.M."/>
            <person name="Yuan T.T."/>
            <person name="Jiang B.G."/>
            <person name="Yang W.F."/>
            <person name="Lam T.T."/>
            <person name="Chang Q.C."/>
            <person name="Ding S.J."/>
            <person name="Wang X.J."/>
            <person name="Zhu J.G."/>
            <person name="Ruan X.D."/>
            <person name="Zhao L."/>
            <person name="Wei J.T."/>
            <person name="Ye R.Z."/>
            <person name="Que T.C."/>
            <person name="Du C.H."/>
            <person name="Zhou Y.H."/>
            <person name="Cheng J.X."/>
            <person name="Dai P.F."/>
            <person name="Guo W.B."/>
            <person name="Han X.H."/>
            <person name="Huang E.J."/>
            <person name="Li L.F."/>
            <person name="Wei W."/>
            <person name="Gao Y.C."/>
            <person name="Liu J.Z."/>
            <person name="Shao H.Z."/>
            <person name="Wang X."/>
            <person name="Wang C.C."/>
            <person name="Yang T.C."/>
            <person name="Huo Q.B."/>
            <person name="Li W."/>
            <person name="Chen H.Y."/>
            <person name="Chen S.E."/>
            <person name="Zhou L.G."/>
            <person name="Ni X.B."/>
            <person name="Tian J.H."/>
            <person name="Sheng Y."/>
            <person name="Liu T."/>
            <person name="Pan Y.S."/>
            <person name="Xia L.Y."/>
            <person name="Li J."/>
            <person name="Zhao F."/>
            <person name="Cao W.C."/>
        </authorList>
    </citation>
    <scope>NUCLEOTIDE SEQUENCE [LARGE SCALE GENOMIC DNA]</scope>
    <source>
        <strain evidence="1">Iper-2018</strain>
    </source>
</reference>
<feature type="non-terminal residue" evidence="1">
    <location>
        <position position="549"/>
    </location>
</feature>
<gene>
    <name evidence="1" type="ORF">HPB47_014572</name>
</gene>
<evidence type="ECO:0000313" key="1">
    <source>
        <dbReference type="EMBL" id="KAG0443747.1"/>
    </source>
</evidence>
<protein>
    <submittedName>
        <fullName evidence="1">Uncharacterized protein</fullName>
    </submittedName>
</protein>
<accession>A0AC60QVS8</accession>
<evidence type="ECO:0000313" key="2">
    <source>
        <dbReference type="Proteomes" id="UP000805193"/>
    </source>
</evidence>
<dbReference type="Proteomes" id="UP000805193">
    <property type="component" value="Unassembled WGS sequence"/>
</dbReference>
<sequence>MLARVEEYMAEAVSFSDHALVSFSLKPGARTRSKARDGSWKMNMSILQDEEFASIVKEKIEVLSNETPLDACVWENFKMELKELATDVSQKRQLERTREKRALVQSLKTLIVEEEQSPGVFLEDIKECKTQLLKLLEEKLYGAAVRSRTRMLNEEEVPTKIFATLERARGERNTILKVRKGDAIAEGQTEVGEMFSAVYSELFRREDVDNDVTDSFLNDLPQVSEEHKDRMDQPISAAEVNWAIKNLPANKAPGPDGIGSEFYKMFIILLCPILLTVFRDIKERQLLPPSMKESFTVLIPKAQTYGKIPEVTNFRPISLLSTNYKIMAKILARRSDIGLKSVIGEHQTYGLKGRSIYRNLHVMRFACEATAKGHQPLAVLQTDLSQAFDRVSHEFLMKVLERCGVGDVMRDSIALCYKSITTRLIINGKKGKPVPVQRSVRQGCPMSPILFALQLEPLCLKVQRNQSISGLKLEGASVKLLDVSFVCSSKRQIETVLEELESYGRCSGERINKNKSKGSWLGEWATKPSEFMGVKWSTGVEKYLGVPMN</sequence>